<dbReference type="RefSeq" id="XP_015189531.1">
    <property type="nucleotide sequence ID" value="XM_015334045.1"/>
</dbReference>
<protein>
    <submittedName>
        <fullName evidence="3">Uncharacterized protein LOC107073407</fullName>
    </submittedName>
</protein>
<accession>A0ABM1JAP3</accession>
<dbReference type="GeneID" id="107073407"/>
<evidence type="ECO:0000259" key="1">
    <source>
        <dbReference type="Pfam" id="PF20700"/>
    </source>
</evidence>
<dbReference type="InterPro" id="IPR049012">
    <property type="entry name" value="Mutator_transp_dom"/>
</dbReference>
<dbReference type="Pfam" id="PF20700">
    <property type="entry name" value="Mutator"/>
    <property type="match status" value="2"/>
</dbReference>
<dbReference type="SUPFAM" id="SSF53098">
    <property type="entry name" value="Ribonuclease H-like"/>
    <property type="match status" value="1"/>
</dbReference>
<dbReference type="InterPro" id="IPR012337">
    <property type="entry name" value="RNaseH-like_sf"/>
</dbReference>
<dbReference type="Proteomes" id="UP000694924">
    <property type="component" value="Unplaced"/>
</dbReference>
<dbReference type="Gene3D" id="3.30.420.10">
    <property type="entry name" value="Ribonuclease H-like superfamily/Ribonuclease H"/>
    <property type="match status" value="1"/>
</dbReference>
<feature type="domain" description="Mutator-like transposase" evidence="1">
    <location>
        <begin position="194"/>
        <end position="247"/>
    </location>
</feature>
<name>A0ABM1JAP3_POLDO</name>
<evidence type="ECO:0000313" key="2">
    <source>
        <dbReference type="Proteomes" id="UP000694924"/>
    </source>
</evidence>
<reference evidence="3" key="1">
    <citation type="submission" date="2025-08" db="UniProtKB">
        <authorList>
            <consortium name="RefSeq"/>
        </authorList>
    </citation>
    <scope>IDENTIFICATION</scope>
    <source>
        <tissue evidence="3">Whole body</tissue>
    </source>
</reference>
<organism evidence="2 3">
    <name type="scientific">Polistes dominula</name>
    <name type="common">European paper wasp</name>
    <name type="synonym">Vespa dominula</name>
    <dbReference type="NCBI Taxonomy" id="743375"/>
    <lineage>
        <taxon>Eukaryota</taxon>
        <taxon>Metazoa</taxon>
        <taxon>Ecdysozoa</taxon>
        <taxon>Arthropoda</taxon>
        <taxon>Hexapoda</taxon>
        <taxon>Insecta</taxon>
        <taxon>Pterygota</taxon>
        <taxon>Neoptera</taxon>
        <taxon>Endopterygota</taxon>
        <taxon>Hymenoptera</taxon>
        <taxon>Apocrita</taxon>
        <taxon>Aculeata</taxon>
        <taxon>Vespoidea</taxon>
        <taxon>Vespidae</taxon>
        <taxon>Polistinae</taxon>
        <taxon>Polistini</taxon>
        <taxon>Polistes</taxon>
    </lineage>
</organism>
<keyword evidence="2" id="KW-1185">Reference proteome</keyword>
<proteinExistence type="predicted"/>
<feature type="domain" description="Mutator-like transposase" evidence="1">
    <location>
        <begin position="20"/>
        <end position="174"/>
    </location>
</feature>
<evidence type="ECO:0000313" key="3">
    <source>
        <dbReference type="RefSeq" id="XP_015189531.1"/>
    </source>
</evidence>
<gene>
    <name evidence="3" type="primary">LOC107073407</name>
</gene>
<sequence length="567" mass="64374">MPQSDSFIAWRGRNLWDNLIPSIDFKTYKRCEEEVGNTTKIVVKKSYEEATELERELTLENLSTLREQLPEGINSCFNKGINITTFDTVVQLMASHDMGWSTRRTGRNYDSLNGFGAIVGIYSQAVLDYSTCNKKCKKYDAGHTPFDHDCRMNFSGSAKAMEAHAANQLINKSSILNSKTVEIGVTKHLYAIEKNHHELKKDSIKYLHRCFSYAMIQNKGNSKNMAATIRSIPYHAFNKHEKCGQWCSYIQDKENYDHKTVPGGLTDIRLFDELKTIFDNVANNAEKFSVGASSNVNESLNASMASKTPKSKCLSLSASSNYRYASIVCQKNLGINYTSVISSNLELSPGKHHKKNISRLTKTKVKRAILIKTQIFKKNRLLFKKKRSALRHKKETLEETTYESNLTLLQEPAAVQISRLSDEEDGTLGENIRIMFFDIETTGLQKNSAHKLNFDGPRLCKSLTSCNLIDELSTVAEGFIDTLKVIRKITERTGKGAYTITNLAKSLNISCADAHDATKDVAILEKIIKKLEIDYKDMIQYSINYHEATNKWLDNNRIKEKKELCYY</sequence>
<dbReference type="InterPro" id="IPR036397">
    <property type="entry name" value="RNaseH_sf"/>
</dbReference>